<sequence length="236" mass="27153">MDQDTLLSISHLHKQFADIKQNAPSIGSSQSANELHEQKIYNILPLFSLNDLTRKDDLILLFNVITSWCPEHNSMWRKTAADTIITMAKHGNLNVDYLHSKNCIHLFVENVQRILELGTAPNNEIILMIRTFILFMLEYVNHYQNSGNTNNSNLAIQILLDDFNECFGYQCFVDFGIKLEQSEDFNLLAEFIDLIGCFTKIGIEQLKPRPLSVNQVFIIENFSIPKPTLKKFDKKS</sequence>
<evidence type="ECO:0000313" key="3">
    <source>
        <dbReference type="Proteomes" id="UP000887458"/>
    </source>
</evidence>
<name>A0ABQ8ITP5_DERPT</name>
<keyword evidence="1" id="KW-0853">WD repeat</keyword>
<reference evidence="2 3" key="1">
    <citation type="journal article" date="2018" name="J. Allergy Clin. Immunol.">
        <title>High-quality assembly of Dermatophagoides pteronyssinus genome and transcriptome reveals a wide range of novel allergens.</title>
        <authorList>
            <person name="Liu X.Y."/>
            <person name="Yang K.Y."/>
            <person name="Wang M.Q."/>
            <person name="Kwok J.S."/>
            <person name="Zeng X."/>
            <person name="Yang Z."/>
            <person name="Xiao X.J."/>
            <person name="Lau C.P."/>
            <person name="Li Y."/>
            <person name="Huang Z.M."/>
            <person name="Ba J.G."/>
            <person name="Yim A.K."/>
            <person name="Ouyang C.Y."/>
            <person name="Ngai S.M."/>
            <person name="Chan T.F."/>
            <person name="Leung E.L."/>
            <person name="Liu L."/>
            <person name="Liu Z.G."/>
            <person name="Tsui S.K."/>
        </authorList>
    </citation>
    <scope>NUCLEOTIDE SEQUENCE [LARGE SCALE GENOMIC DNA]</scope>
    <source>
        <strain evidence="2">Derp</strain>
    </source>
</reference>
<protein>
    <submittedName>
        <fullName evidence="2">WD repeat and FYVE domain-containing protein 3</fullName>
    </submittedName>
</protein>
<evidence type="ECO:0000313" key="2">
    <source>
        <dbReference type="EMBL" id="KAH9413690.1"/>
    </source>
</evidence>
<dbReference type="InterPro" id="IPR051944">
    <property type="entry name" value="BEACH_domain_protein"/>
</dbReference>
<dbReference type="PANTHER" id="PTHR46108:SF4">
    <property type="entry name" value="BLUE CHEESE"/>
    <property type="match status" value="1"/>
</dbReference>
<reference evidence="2 3" key="2">
    <citation type="journal article" date="2022" name="Mol. Biol. Evol.">
        <title>Comparative Genomics Reveals Insights into the Divergent Evolution of Astigmatic Mites and Household Pest Adaptations.</title>
        <authorList>
            <person name="Xiong Q."/>
            <person name="Wan A.T."/>
            <person name="Liu X."/>
            <person name="Fung C.S."/>
            <person name="Xiao X."/>
            <person name="Malainual N."/>
            <person name="Hou J."/>
            <person name="Wang L."/>
            <person name="Wang M."/>
            <person name="Yang K.Y."/>
            <person name="Cui Y."/>
            <person name="Leung E.L."/>
            <person name="Nong W."/>
            <person name="Shin S.K."/>
            <person name="Au S.W."/>
            <person name="Jeong K.Y."/>
            <person name="Chew F.T."/>
            <person name="Hui J.H."/>
            <person name="Leung T.F."/>
            <person name="Tungtrongchitr A."/>
            <person name="Zhong N."/>
            <person name="Liu Z."/>
            <person name="Tsui S.K."/>
        </authorList>
    </citation>
    <scope>NUCLEOTIDE SEQUENCE [LARGE SCALE GENOMIC DNA]</scope>
    <source>
        <strain evidence="2">Derp</strain>
    </source>
</reference>
<proteinExistence type="predicted"/>
<accession>A0ABQ8ITP5</accession>
<keyword evidence="3" id="KW-1185">Reference proteome</keyword>
<dbReference type="PANTHER" id="PTHR46108">
    <property type="entry name" value="BLUE CHEESE"/>
    <property type="match status" value="1"/>
</dbReference>
<dbReference type="EMBL" id="NJHN03000120">
    <property type="protein sequence ID" value="KAH9413690.1"/>
    <property type="molecule type" value="Genomic_DNA"/>
</dbReference>
<dbReference type="Proteomes" id="UP000887458">
    <property type="component" value="Unassembled WGS sequence"/>
</dbReference>
<organism evidence="2 3">
    <name type="scientific">Dermatophagoides pteronyssinus</name>
    <name type="common">European house dust mite</name>
    <dbReference type="NCBI Taxonomy" id="6956"/>
    <lineage>
        <taxon>Eukaryota</taxon>
        <taxon>Metazoa</taxon>
        <taxon>Ecdysozoa</taxon>
        <taxon>Arthropoda</taxon>
        <taxon>Chelicerata</taxon>
        <taxon>Arachnida</taxon>
        <taxon>Acari</taxon>
        <taxon>Acariformes</taxon>
        <taxon>Sarcoptiformes</taxon>
        <taxon>Astigmata</taxon>
        <taxon>Psoroptidia</taxon>
        <taxon>Analgoidea</taxon>
        <taxon>Pyroglyphidae</taxon>
        <taxon>Dermatophagoidinae</taxon>
        <taxon>Dermatophagoides</taxon>
    </lineage>
</organism>
<evidence type="ECO:0000256" key="1">
    <source>
        <dbReference type="ARBA" id="ARBA00022574"/>
    </source>
</evidence>
<gene>
    <name evidence="2" type="primary">WDFY3_2</name>
    <name evidence="2" type="ORF">DERP_009394</name>
</gene>
<comment type="caution">
    <text evidence="2">The sequence shown here is derived from an EMBL/GenBank/DDBJ whole genome shotgun (WGS) entry which is preliminary data.</text>
</comment>